<dbReference type="Proteomes" id="UP001156691">
    <property type="component" value="Unassembled WGS sequence"/>
</dbReference>
<keyword evidence="1" id="KW-0732">Signal</keyword>
<organism evidence="2 3">
    <name type="scientific">Devosia nitrariae</name>
    <dbReference type="NCBI Taxonomy" id="2071872"/>
    <lineage>
        <taxon>Bacteria</taxon>
        <taxon>Pseudomonadati</taxon>
        <taxon>Pseudomonadota</taxon>
        <taxon>Alphaproteobacteria</taxon>
        <taxon>Hyphomicrobiales</taxon>
        <taxon>Devosiaceae</taxon>
        <taxon>Devosia</taxon>
    </lineage>
</organism>
<evidence type="ECO:0000313" key="3">
    <source>
        <dbReference type="Proteomes" id="UP001156691"/>
    </source>
</evidence>
<reference evidence="3" key="1">
    <citation type="journal article" date="2019" name="Int. J. Syst. Evol. Microbiol.">
        <title>The Global Catalogue of Microorganisms (GCM) 10K type strain sequencing project: providing services to taxonomists for standard genome sequencing and annotation.</title>
        <authorList>
            <consortium name="The Broad Institute Genomics Platform"/>
            <consortium name="The Broad Institute Genome Sequencing Center for Infectious Disease"/>
            <person name="Wu L."/>
            <person name="Ma J."/>
        </authorList>
    </citation>
    <scope>NUCLEOTIDE SEQUENCE [LARGE SCALE GENOMIC DNA]</scope>
    <source>
        <strain evidence="3">NBRC 112416</strain>
    </source>
</reference>
<protein>
    <recommendedName>
        <fullName evidence="4">Enamine deaminase RidA (YjgF/YER057c/UK114 family)</fullName>
    </recommendedName>
</protein>
<dbReference type="SUPFAM" id="SSF55298">
    <property type="entry name" value="YjgF-like"/>
    <property type="match status" value="1"/>
</dbReference>
<proteinExistence type="predicted"/>
<feature type="chain" id="PRO_5046770862" description="Enamine deaminase RidA (YjgF/YER057c/UK114 family)" evidence="1">
    <location>
        <begin position="28"/>
        <end position="170"/>
    </location>
</feature>
<dbReference type="CDD" id="cd00448">
    <property type="entry name" value="YjgF_YER057c_UK114_family"/>
    <property type="match status" value="1"/>
</dbReference>
<dbReference type="Pfam" id="PF01042">
    <property type="entry name" value="Ribonuc_L-PSP"/>
    <property type="match status" value="1"/>
</dbReference>
<dbReference type="Gene3D" id="3.30.1330.40">
    <property type="entry name" value="RutC-like"/>
    <property type="match status" value="1"/>
</dbReference>
<dbReference type="InterPro" id="IPR035959">
    <property type="entry name" value="RutC-like_sf"/>
</dbReference>
<gene>
    <name evidence="2" type="ORF">GCM10010862_33500</name>
</gene>
<keyword evidence="3" id="KW-1185">Reference proteome</keyword>
<dbReference type="PROSITE" id="PS51318">
    <property type="entry name" value="TAT"/>
    <property type="match status" value="1"/>
</dbReference>
<evidence type="ECO:0000313" key="2">
    <source>
        <dbReference type="EMBL" id="GLQ56091.1"/>
    </source>
</evidence>
<sequence length="170" mass="18073">MTRMMMQRRTFVTSAAATLAAPSLAFAQAQQSEESQMTATTLEHINPQGMHRSPVFSQGIIVPAGMRTLIIGGQNGVDETGKVVSNDLAGQTAKAVDNLIRVLETAGGTLDDLVRVGLYIKGEGDITPGFNEWMKRAGGIKNPPTVSGIRVLGHANPDFLIEIEATAVLK</sequence>
<accession>A0ABQ5W7X1</accession>
<comment type="caution">
    <text evidence="2">The sequence shown here is derived from an EMBL/GenBank/DDBJ whole genome shotgun (WGS) entry which is preliminary data.</text>
</comment>
<evidence type="ECO:0000256" key="1">
    <source>
        <dbReference type="SAM" id="SignalP"/>
    </source>
</evidence>
<evidence type="ECO:0008006" key="4">
    <source>
        <dbReference type="Google" id="ProtNLM"/>
    </source>
</evidence>
<name>A0ABQ5W7X1_9HYPH</name>
<dbReference type="PANTHER" id="PTHR43857:SF1">
    <property type="entry name" value="YJGH FAMILY PROTEIN"/>
    <property type="match status" value="1"/>
</dbReference>
<dbReference type="PANTHER" id="PTHR43857">
    <property type="entry name" value="BLR7761 PROTEIN"/>
    <property type="match status" value="1"/>
</dbReference>
<dbReference type="InterPro" id="IPR006311">
    <property type="entry name" value="TAT_signal"/>
</dbReference>
<dbReference type="InterPro" id="IPR006175">
    <property type="entry name" value="YjgF/YER057c/UK114"/>
</dbReference>
<feature type="signal peptide" evidence="1">
    <location>
        <begin position="1"/>
        <end position="27"/>
    </location>
</feature>
<dbReference type="EMBL" id="BSNS01000017">
    <property type="protein sequence ID" value="GLQ56091.1"/>
    <property type="molecule type" value="Genomic_DNA"/>
</dbReference>